<evidence type="ECO:0000313" key="2">
    <source>
        <dbReference type="Proteomes" id="UP000053911"/>
    </source>
</evidence>
<dbReference type="PATRIC" id="fig|172049.5.peg.1984"/>
<dbReference type="AlphaFoldDB" id="A0A101ELN5"/>
<proteinExistence type="predicted"/>
<dbReference type="EMBL" id="LGFD01000018">
    <property type="protein sequence ID" value="KUK17630.1"/>
    <property type="molecule type" value="Genomic_DNA"/>
</dbReference>
<dbReference type="OMA" id="NILMIMR"/>
<dbReference type="Pfam" id="PF03192">
    <property type="entry name" value="DUF257"/>
    <property type="match status" value="1"/>
</dbReference>
<protein>
    <submittedName>
        <fullName evidence="1">Uncharacterized protein</fullName>
    </submittedName>
</protein>
<gene>
    <name evidence="1" type="ORF">XD54_1068</name>
</gene>
<dbReference type="Proteomes" id="UP000053911">
    <property type="component" value="Unassembled WGS sequence"/>
</dbReference>
<evidence type="ECO:0000313" key="1">
    <source>
        <dbReference type="EMBL" id="KUK17630.1"/>
    </source>
</evidence>
<dbReference type="GeneID" id="8096532"/>
<accession>A0A101ELN5</accession>
<dbReference type="Gene3D" id="3.40.50.11570">
    <property type="entry name" value="Protein of unknown function DUF257"/>
    <property type="match status" value="1"/>
</dbReference>
<comment type="caution">
    <text evidence="1">The sequence shown here is derived from an EMBL/GenBank/DDBJ whole genome shotgun (WGS) entry which is preliminary data.</text>
</comment>
<sequence length="223" mass="25258">MESLEDVFKLVDKIKFGETVLVEYYHSFIPEITTLGLLYYGRTRGLPVIIDDNFDFLYIIQKHLEFVGIDEDFGDALVVKTGGKRDVGNVVAKLKFSGEPIIYMRNYEESSKATFSKVEKSINIVLGLERLFSFVSSISEFYTFVIAIQSFLGNEKRKSFYLVNKEIASSIPFNPLPELERIASTVIEGVPTPTSGVFTFKKTTSLNLLGKKIEIPIGVIRWK</sequence>
<organism evidence="1 2">
    <name type="scientific">Thermococcus sibiricus</name>
    <dbReference type="NCBI Taxonomy" id="172049"/>
    <lineage>
        <taxon>Archaea</taxon>
        <taxon>Methanobacteriati</taxon>
        <taxon>Methanobacteriota</taxon>
        <taxon>Thermococci</taxon>
        <taxon>Thermococcales</taxon>
        <taxon>Thermococcaceae</taxon>
        <taxon>Thermococcus</taxon>
    </lineage>
</organism>
<name>A0A101ELN5_9EURY</name>
<dbReference type="InterPro" id="IPR005489">
    <property type="entry name" value="DUF257"/>
</dbReference>
<dbReference type="RefSeq" id="WP_015849792.1">
    <property type="nucleotide sequence ID" value="NZ_LGFD01000018.1"/>
</dbReference>
<reference evidence="2" key="1">
    <citation type="journal article" date="2015" name="MBio">
        <title>Genome-Resolved Metagenomic Analysis Reveals Roles for Candidate Phyla and Other Microbial Community Members in Biogeochemical Transformations in Oil Reservoirs.</title>
        <authorList>
            <person name="Hu P."/>
            <person name="Tom L."/>
            <person name="Singh A."/>
            <person name="Thomas B.C."/>
            <person name="Baker B.J."/>
            <person name="Piceno Y.M."/>
            <person name="Andersen G.L."/>
            <person name="Banfield J.F."/>
        </authorList>
    </citation>
    <scope>NUCLEOTIDE SEQUENCE [LARGE SCALE GENOMIC DNA]</scope>
</reference>